<keyword evidence="4" id="KW-1185">Reference proteome</keyword>
<dbReference type="Pfam" id="PF01471">
    <property type="entry name" value="PG_binding_1"/>
    <property type="match status" value="1"/>
</dbReference>
<dbReference type="InterPro" id="IPR036365">
    <property type="entry name" value="PGBD-like_sf"/>
</dbReference>
<dbReference type="Gene3D" id="1.10.101.10">
    <property type="entry name" value="PGBD-like superfamily/PGBD"/>
    <property type="match status" value="1"/>
</dbReference>
<dbReference type="RefSeq" id="WP_107673709.1">
    <property type="nucleotide sequence ID" value="NZ_PZKE01000010.1"/>
</dbReference>
<evidence type="ECO:0000313" key="3">
    <source>
        <dbReference type="EMBL" id="PTE13965.1"/>
    </source>
</evidence>
<keyword evidence="1" id="KW-0732">Signal</keyword>
<comment type="caution">
    <text evidence="3">The sequence shown here is derived from an EMBL/GenBank/DDBJ whole genome shotgun (WGS) entry which is preliminary data.</text>
</comment>
<proteinExistence type="predicted"/>
<evidence type="ECO:0000256" key="1">
    <source>
        <dbReference type="SAM" id="SignalP"/>
    </source>
</evidence>
<organism evidence="3 4">
    <name type="scientific">Fuscovulum blasticum DSM 2131</name>
    <dbReference type="NCBI Taxonomy" id="1188250"/>
    <lineage>
        <taxon>Bacteria</taxon>
        <taxon>Pseudomonadati</taxon>
        <taxon>Pseudomonadota</taxon>
        <taxon>Alphaproteobacteria</taxon>
        <taxon>Rhodobacterales</taxon>
        <taxon>Paracoccaceae</taxon>
        <taxon>Pseudogemmobacter</taxon>
    </lineage>
</organism>
<feature type="chain" id="PRO_5015444241" evidence="1">
    <location>
        <begin position="23"/>
        <end position="170"/>
    </location>
</feature>
<protein>
    <submittedName>
        <fullName evidence="3">Antifreeze protein</fullName>
    </submittedName>
</protein>
<dbReference type="AlphaFoldDB" id="A0A2T4J7T6"/>
<evidence type="ECO:0000259" key="2">
    <source>
        <dbReference type="Pfam" id="PF01471"/>
    </source>
</evidence>
<dbReference type="EMBL" id="PZKE01000010">
    <property type="protein sequence ID" value="PTE13965.1"/>
    <property type="molecule type" value="Genomic_DNA"/>
</dbReference>
<reference evidence="3 4" key="1">
    <citation type="submission" date="2018-03" db="EMBL/GenBank/DDBJ databases">
        <title>Rhodobacter blasticus.</title>
        <authorList>
            <person name="Meyer T.E."/>
            <person name="Miller S."/>
            <person name="Lodha T."/>
            <person name="Gandham S."/>
            <person name="Chintalapati S."/>
            <person name="Chintalapati V.R."/>
        </authorList>
    </citation>
    <scope>NUCLEOTIDE SEQUENCE [LARGE SCALE GENOMIC DNA]</scope>
    <source>
        <strain evidence="3 4">DSM 2131</strain>
    </source>
</reference>
<feature type="domain" description="Peptidoglycan binding-like" evidence="2">
    <location>
        <begin position="112"/>
        <end position="149"/>
    </location>
</feature>
<dbReference type="SUPFAM" id="SSF47090">
    <property type="entry name" value="PGBD-like"/>
    <property type="match status" value="1"/>
</dbReference>
<dbReference type="InterPro" id="IPR002477">
    <property type="entry name" value="Peptidoglycan-bd-like"/>
</dbReference>
<gene>
    <name evidence="3" type="ORF">C5F44_11645</name>
</gene>
<name>A0A2T4J7T6_FUSBL</name>
<sequence>MFTTVKSARTAALAALTALSVAAVPAAPALAMGDKEKGFVAGALTAVIVDELLKQGRQAREHRREPVYGAPPVYAPAPVYNPAPVYAPAPVATTSIHATPVARAFNTYSLRERQAIQRSLRASGYYSGAIDGSFGPRTYNAVVAYARDAGARNNLQTTGGAFAIYDGLIF</sequence>
<dbReference type="InterPro" id="IPR036366">
    <property type="entry name" value="PGBDSf"/>
</dbReference>
<accession>A0A2T4J7T6</accession>
<evidence type="ECO:0000313" key="4">
    <source>
        <dbReference type="Proteomes" id="UP000241362"/>
    </source>
</evidence>
<dbReference type="Proteomes" id="UP000241362">
    <property type="component" value="Unassembled WGS sequence"/>
</dbReference>
<feature type="signal peptide" evidence="1">
    <location>
        <begin position="1"/>
        <end position="22"/>
    </location>
</feature>